<dbReference type="RefSeq" id="WP_197533340.1">
    <property type="nucleotide sequence ID" value="NZ_CAXBED010000018.1"/>
</dbReference>
<dbReference type="EMBL" id="CP036276">
    <property type="protein sequence ID" value="QDU45852.1"/>
    <property type="molecule type" value="Genomic_DNA"/>
</dbReference>
<feature type="domain" description="Ferrous iron transporter FeoA-like" evidence="2">
    <location>
        <begin position="2"/>
        <end position="71"/>
    </location>
</feature>
<dbReference type="InterPro" id="IPR008988">
    <property type="entry name" value="Transcriptional_repressor_C"/>
</dbReference>
<dbReference type="Proteomes" id="UP000319383">
    <property type="component" value="Chromosome"/>
</dbReference>
<name>A0A517ZTN3_9PLAN</name>
<evidence type="ECO:0000259" key="2">
    <source>
        <dbReference type="SMART" id="SM00899"/>
    </source>
</evidence>
<dbReference type="InterPro" id="IPR038157">
    <property type="entry name" value="FeoA_core_dom"/>
</dbReference>
<evidence type="ECO:0000256" key="1">
    <source>
        <dbReference type="ARBA" id="ARBA00023004"/>
    </source>
</evidence>
<sequence length="88" mass="9489">MIPLQLLNAGETADIAMIGGETSLVTRLNEMGFREGEVVHMVRSGEPCIVAVGNHRLTFRGNETAHIFVNLLSHPPHPSATVTGARED</sequence>
<dbReference type="Gene3D" id="2.30.30.90">
    <property type="match status" value="1"/>
</dbReference>
<evidence type="ECO:0000313" key="3">
    <source>
        <dbReference type="EMBL" id="QDU45852.1"/>
    </source>
</evidence>
<dbReference type="AlphaFoldDB" id="A0A517ZTN3"/>
<dbReference type="InterPro" id="IPR007167">
    <property type="entry name" value="Fe-transptr_FeoA-like"/>
</dbReference>
<evidence type="ECO:0000313" key="4">
    <source>
        <dbReference type="Proteomes" id="UP000319383"/>
    </source>
</evidence>
<dbReference type="SMART" id="SM00899">
    <property type="entry name" value="FeoA"/>
    <property type="match status" value="1"/>
</dbReference>
<dbReference type="SUPFAM" id="SSF50037">
    <property type="entry name" value="C-terminal domain of transcriptional repressors"/>
    <property type="match status" value="1"/>
</dbReference>
<dbReference type="KEGG" id="sdyn:Mal52_43480"/>
<proteinExistence type="predicted"/>
<gene>
    <name evidence="3" type="ORF">Mal52_43480</name>
</gene>
<accession>A0A517ZTN3</accession>
<dbReference type="GO" id="GO:0046914">
    <property type="term" value="F:transition metal ion binding"/>
    <property type="evidence" value="ECO:0007669"/>
    <property type="project" value="InterPro"/>
</dbReference>
<dbReference type="Pfam" id="PF04023">
    <property type="entry name" value="FeoA"/>
    <property type="match status" value="1"/>
</dbReference>
<protein>
    <submittedName>
        <fullName evidence="3">FeoA domain protein</fullName>
    </submittedName>
</protein>
<organism evidence="3 4">
    <name type="scientific">Symmachiella dynata</name>
    <dbReference type="NCBI Taxonomy" id="2527995"/>
    <lineage>
        <taxon>Bacteria</taxon>
        <taxon>Pseudomonadati</taxon>
        <taxon>Planctomycetota</taxon>
        <taxon>Planctomycetia</taxon>
        <taxon>Planctomycetales</taxon>
        <taxon>Planctomycetaceae</taxon>
        <taxon>Symmachiella</taxon>
    </lineage>
</organism>
<keyword evidence="1" id="KW-0408">Iron</keyword>
<keyword evidence="4" id="KW-1185">Reference proteome</keyword>
<reference evidence="3 4" key="1">
    <citation type="submission" date="2019-02" db="EMBL/GenBank/DDBJ databases">
        <title>Deep-cultivation of Planctomycetes and their phenomic and genomic characterization uncovers novel biology.</title>
        <authorList>
            <person name="Wiegand S."/>
            <person name="Jogler M."/>
            <person name="Boedeker C."/>
            <person name="Pinto D."/>
            <person name="Vollmers J."/>
            <person name="Rivas-Marin E."/>
            <person name="Kohn T."/>
            <person name="Peeters S.H."/>
            <person name="Heuer A."/>
            <person name="Rast P."/>
            <person name="Oberbeckmann S."/>
            <person name="Bunk B."/>
            <person name="Jeske O."/>
            <person name="Meyerdierks A."/>
            <person name="Storesund J.E."/>
            <person name="Kallscheuer N."/>
            <person name="Luecker S."/>
            <person name="Lage O.M."/>
            <person name="Pohl T."/>
            <person name="Merkel B.J."/>
            <person name="Hornburger P."/>
            <person name="Mueller R.-W."/>
            <person name="Bruemmer F."/>
            <person name="Labrenz M."/>
            <person name="Spormann A.M."/>
            <person name="Op den Camp H."/>
            <person name="Overmann J."/>
            <person name="Amann R."/>
            <person name="Jetten M.S.M."/>
            <person name="Mascher T."/>
            <person name="Medema M.H."/>
            <person name="Devos D.P."/>
            <person name="Kaster A.-K."/>
            <person name="Ovreas L."/>
            <person name="Rohde M."/>
            <person name="Galperin M.Y."/>
            <person name="Jogler C."/>
        </authorList>
    </citation>
    <scope>NUCLEOTIDE SEQUENCE [LARGE SCALE GENOMIC DNA]</scope>
    <source>
        <strain evidence="3 4">Mal52</strain>
    </source>
</reference>